<evidence type="ECO:0000313" key="2">
    <source>
        <dbReference type="EMBL" id="PKC11137.1"/>
    </source>
</evidence>
<dbReference type="Proteomes" id="UP000232722">
    <property type="component" value="Unassembled WGS sequence"/>
</dbReference>
<feature type="transmembrane region" description="Helical" evidence="1">
    <location>
        <begin position="136"/>
        <end position="156"/>
    </location>
</feature>
<protein>
    <submittedName>
        <fullName evidence="2">Uncharacterized protein</fullName>
    </submittedName>
</protein>
<accession>A0A2N0PWB1</accession>
<reference evidence="2 3" key="1">
    <citation type="submission" date="2016-04" db="EMBL/GenBank/DDBJ databases">
        <title>Genome analyses suggest a sexual origin of heterokaryosis in a supposedly ancient asexual fungus.</title>
        <authorList>
            <person name="Ropars J."/>
            <person name="Sedzielewska K."/>
            <person name="Noel J."/>
            <person name="Charron P."/>
            <person name="Farinelli L."/>
            <person name="Marton T."/>
            <person name="Kruger M."/>
            <person name="Pelin A."/>
            <person name="Brachmann A."/>
            <person name="Corradi N."/>
        </authorList>
    </citation>
    <scope>NUCLEOTIDE SEQUENCE [LARGE SCALE GENOMIC DNA]</scope>
    <source>
        <strain evidence="2 3">A5</strain>
    </source>
</reference>
<dbReference type="VEuPathDB" id="FungiDB:FUN_001669"/>
<gene>
    <name evidence="2" type="ORF">RhiirA5_413450</name>
</gene>
<sequence length="225" mass="25765">MELMLSITEEFYQINNTSANHNKYVLITNLLPLFSVSSPSPDLHLSGLNKVPSISIMPISMNSSFRFLGVWFNIAGSRDFVKKQVRPAKLSAKQVVYLHNTVLIPKLEYRMQVTHLSESECTSATSKMPIFHAHFLILYCFCFKIAFNSIFFFDSYFPIVSNNWTIWSKLPAFRKDYIACTIALLTTTPFKLLRSQLSTLPVLTIPNGHTPLFDVMTPKIFISYF</sequence>
<name>A0A2N0PWB1_9GLOM</name>
<organism evidence="2 3">
    <name type="scientific">Rhizophagus irregularis</name>
    <dbReference type="NCBI Taxonomy" id="588596"/>
    <lineage>
        <taxon>Eukaryota</taxon>
        <taxon>Fungi</taxon>
        <taxon>Fungi incertae sedis</taxon>
        <taxon>Mucoromycota</taxon>
        <taxon>Glomeromycotina</taxon>
        <taxon>Glomeromycetes</taxon>
        <taxon>Glomerales</taxon>
        <taxon>Glomeraceae</taxon>
        <taxon>Rhizophagus</taxon>
    </lineage>
</organism>
<evidence type="ECO:0000313" key="3">
    <source>
        <dbReference type="Proteomes" id="UP000232722"/>
    </source>
</evidence>
<reference evidence="2 3" key="2">
    <citation type="submission" date="2017-09" db="EMBL/GenBank/DDBJ databases">
        <title>Extensive intraspecific genome diversity in a model arbuscular mycorrhizal fungus.</title>
        <authorList>
            <person name="Chen E.C."/>
            <person name="Morin E."/>
            <person name="Beaudet D."/>
            <person name="Noel J."/>
            <person name="Ndikumana S."/>
            <person name="Charron P."/>
            <person name="St-Onge C."/>
            <person name="Giorgi J."/>
            <person name="Grigoriev I.V."/>
            <person name="Roux C."/>
            <person name="Martin F.M."/>
            <person name="Corradi N."/>
        </authorList>
    </citation>
    <scope>NUCLEOTIDE SEQUENCE [LARGE SCALE GENOMIC DNA]</scope>
    <source>
        <strain evidence="2 3">A5</strain>
    </source>
</reference>
<keyword evidence="1" id="KW-0472">Membrane</keyword>
<keyword evidence="1" id="KW-0812">Transmembrane</keyword>
<proteinExistence type="predicted"/>
<keyword evidence="1" id="KW-1133">Transmembrane helix</keyword>
<comment type="caution">
    <text evidence="2">The sequence shown here is derived from an EMBL/GenBank/DDBJ whole genome shotgun (WGS) entry which is preliminary data.</text>
</comment>
<evidence type="ECO:0000256" key="1">
    <source>
        <dbReference type="SAM" id="Phobius"/>
    </source>
</evidence>
<dbReference type="AlphaFoldDB" id="A0A2N0PWB1"/>
<dbReference type="EMBL" id="LLXJ01000331">
    <property type="protein sequence ID" value="PKC11137.1"/>
    <property type="molecule type" value="Genomic_DNA"/>
</dbReference>